<dbReference type="AlphaFoldDB" id="A0A9W9IFI0"/>
<feature type="transmembrane region" description="Helical" evidence="5">
    <location>
        <begin position="166"/>
        <end position="187"/>
    </location>
</feature>
<evidence type="ECO:0000256" key="1">
    <source>
        <dbReference type="ARBA" id="ARBA00004141"/>
    </source>
</evidence>
<evidence type="ECO:0000256" key="3">
    <source>
        <dbReference type="ARBA" id="ARBA00022989"/>
    </source>
</evidence>
<dbReference type="Proteomes" id="UP001149163">
    <property type="component" value="Unassembled WGS sequence"/>
</dbReference>
<dbReference type="InterPro" id="IPR051415">
    <property type="entry name" value="LAAT-1"/>
</dbReference>
<comment type="subcellular location">
    <subcellularLocation>
        <location evidence="1">Membrane</location>
        <topology evidence="1">Multi-pass membrane protein</topology>
    </subcellularLocation>
</comment>
<feature type="transmembrane region" description="Helical" evidence="5">
    <location>
        <begin position="230"/>
        <end position="251"/>
    </location>
</feature>
<dbReference type="PANTHER" id="PTHR16201">
    <property type="entry name" value="SEVEN TRANSMEMBRANE PROTEIN 1-RELATED"/>
    <property type="match status" value="1"/>
</dbReference>
<dbReference type="PANTHER" id="PTHR16201:SF37">
    <property type="entry name" value="PQ-LOOP REPEAT-CONTAINING PROTEIN"/>
    <property type="match status" value="1"/>
</dbReference>
<evidence type="ECO:0000256" key="5">
    <source>
        <dbReference type="SAM" id="Phobius"/>
    </source>
</evidence>
<evidence type="ECO:0000256" key="4">
    <source>
        <dbReference type="ARBA" id="ARBA00023136"/>
    </source>
</evidence>
<dbReference type="RefSeq" id="XP_056548301.1">
    <property type="nucleotide sequence ID" value="XM_056684695.1"/>
</dbReference>
<dbReference type="GeneID" id="81423871"/>
<keyword evidence="4 5" id="KW-0472">Membrane</keyword>
<feature type="transmembrane region" description="Helical" evidence="5">
    <location>
        <begin position="257"/>
        <end position="280"/>
    </location>
</feature>
<proteinExistence type="predicted"/>
<name>A0A9W9IFI0_9EURO</name>
<feature type="transmembrane region" description="Helical" evidence="5">
    <location>
        <begin position="23"/>
        <end position="46"/>
    </location>
</feature>
<accession>A0A9W9IFI0</accession>
<keyword evidence="7" id="KW-1185">Reference proteome</keyword>
<dbReference type="OrthoDB" id="407617at2759"/>
<feature type="transmembrane region" description="Helical" evidence="5">
    <location>
        <begin position="58"/>
        <end position="77"/>
    </location>
</feature>
<evidence type="ECO:0000313" key="6">
    <source>
        <dbReference type="EMBL" id="KAJ5176693.1"/>
    </source>
</evidence>
<reference evidence="6" key="2">
    <citation type="journal article" date="2023" name="IMA Fungus">
        <title>Comparative genomic study of the Penicillium genus elucidates a diverse pangenome and 15 lateral gene transfer events.</title>
        <authorList>
            <person name="Petersen C."/>
            <person name="Sorensen T."/>
            <person name="Nielsen M.R."/>
            <person name="Sondergaard T.E."/>
            <person name="Sorensen J.L."/>
            <person name="Fitzpatrick D.A."/>
            <person name="Frisvad J.C."/>
            <person name="Nielsen K.L."/>
        </authorList>
    </citation>
    <scope>NUCLEOTIDE SEQUENCE</scope>
    <source>
        <strain evidence="6">IBT 26290</strain>
    </source>
</reference>
<reference evidence="6" key="1">
    <citation type="submission" date="2022-11" db="EMBL/GenBank/DDBJ databases">
        <authorList>
            <person name="Petersen C."/>
        </authorList>
    </citation>
    <scope>NUCLEOTIDE SEQUENCE</scope>
    <source>
        <strain evidence="6">IBT 26290</strain>
    </source>
</reference>
<gene>
    <name evidence="6" type="ORF">N7482_002570</name>
</gene>
<sequence length="342" mass="37350">RSYSRHLVDDIATITMSDGNVTVAANVLGTIGTVLWCIQLIPQIWYNYRRKKTDGFPAAMMFLWASCSVPMGAYLILQVSACPTEWNCIKIPGFEGGVLAAADYGAASEYSTANPTADVRVFLSGRLGPDSILSSVSGFDQVASQSLVLVLMVGCNSNYTRMKATLICSGMVVLFGGLEALLILTLRIPYRKGVTWPDLVVGIVGALLICAGLLPPYFELWKRDGRVIGFNWYFLAIDTLGGLFSLFALAAQGSFDILGGIMYILVIVLESGIYISHIIWRIRYRKLRKEAKATGRSIDDLLRLKRNDTQAATDLEAGVVERGNDMEKQEHEIGDVATGITA</sequence>
<evidence type="ECO:0000256" key="2">
    <source>
        <dbReference type="ARBA" id="ARBA00022692"/>
    </source>
</evidence>
<protein>
    <submittedName>
        <fullName evidence="6">Membrane protein</fullName>
    </submittedName>
</protein>
<evidence type="ECO:0000313" key="7">
    <source>
        <dbReference type="Proteomes" id="UP001149163"/>
    </source>
</evidence>
<dbReference type="EMBL" id="JAPQKN010000001">
    <property type="protein sequence ID" value="KAJ5176693.1"/>
    <property type="molecule type" value="Genomic_DNA"/>
</dbReference>
<dbReference type="SMART" id="SM00679">
    <property type="entry name" value="CTNS"/>
    <property type="match status" value="2"/>
</dbReference>
<dbReference type="Pfam" id="PF04193">
    <property type="entry name" value="PQ-loop"/>
    <property type="match status" value="1"/>
</dbReference>
<feature type="transmembrane region" description="Helical" evidence="5">
    <location>
        <begin position="199"/>
        <end position="218"/>
    </location>
</feature>
<feature type="non-terminal residue" evidence="6">
    <location>
        <position position="1"/>
    </location>
</feature>
<dbReference type="GO" id="GO:0016020">
    <property type="term" value="C:membrane"/>
    <property type="evidence" value="ECO:0007669"/>
    <property type="project" value="UniProtKB-SubCell"/>
</dbReference>
<keyword evidence="2 5" id="KW-0812">Transmembrane</keyword>
<comment type="caution">
    <text evidence="6">The sequence shown here is derived from an EMBL/GenBank/DDBJ whole genome shotgun (WGS) entry which is preliminary data.</text>
</comment>
<dbReference type="Gene3D" id="1.20.1280.290">
    <property type="match status" value="1"/>
</dbReference>
<keyword evidence="3 5" id="KW-1133">Transmembrane helix</keyword>
<dbReference type="InterPro" id="IPR006603">
    <property type="entry name" value="PQ-loop_rpt"/>
</dbReference>
<organism evidence="6 7">
    <name type="scientific">Penicillium canariense</name>
    <dbReference type="NCBI Taxonomy" id="189055"/>
    <lineage>
        <taxon>Eukaryota</taxon>
        <taxon>Fungi</taxon>
        <taxon>Dikarya</taxon>
        <taxon>Ascomycota</taxon>
        <taxon>Pezizomycotina</taxon>
        <taxon>Eurotiomycetes</taxon>
        <taxon>Eurotiomycetidae</taxon>
        <taxon>Eurotiales</taxon>
        <taxon>Aspergillaceae</taxon>
        <taxon>Penicillium</taxon>
    </lineage>
</organism>